<dbReference type="PRINTS" id="PR00385">
    <property type="entry name" value="P450"/>
</dbReference>
<dbReference type="InterPro" id="IPR047088">
    <property type="entry name" value="ORC5_C"/>
</dbReference>
<keyword evidence="9 12" id="KW-0408">Iron</keyword>
<dbReference type="CDD" id="cd11064">
    <property type="entry name" value="CYP86A"/>
    <property type="match status" value="1"/>
</dbReference>
<dbReference type="InterPro" id="IPR048866">
    <property type="entry name" value="ORC5_lid"/>
</dbReference>
<dbReference type="InterPro" id="IPR041664">
    <property type="entry name" value="AAA_16"/>
</dbReference>
<evidence type="ECO:0000256" key="4">
    <source>
        <dbReference type="ARBA" id="ARBA00022617"/>
    </source>
</evidence>
<dbReference type="Pfam" id="PF13191">
    <property type="entry name" value="AAA_16"/>
    <property type="match status" value="1"/>
</dbReference>
<keyword evidence="7" id="KW-1133">Transmembrane helix</keyword>
<dbReference type="Gene3D" id="1.10.630.10">
    <property type="entry name" value="Cytochrome P450"/>
    <property type="match status" value="1"/>
</dbReference>
<dbReference type="GO" id="GO:0020037">
    <property type="term" value="F:heme binding"/>
    <property type="evidence" value="ECO:0007669"/>
    <property type="project" value="InterPro"/>
</dbReference>
<gene>
    <name evidence="17" type="ORF">Cgig2_002350</name>
</gene>
<evidence type="ECO:0000256" key="6">
    <source>
        <dbReference type="ARBA" id="ARBA00022723"/>
    </source>
</evidence>
<evidence type="ECO:0000256" key="2">
    <source>
        <dbReference type="ARBA" id="ARBA00004167"/>
    </source>
</evidence>
<feature type="domain" description="ORC5 lid" evidence="16">
    <location>
        <begin position="273"/>
        <end position="311"/>
    </location>
</feature>
<dbReference type="Pfam" id="PF14630">
    <property type="entry name" value="ORC5_C"/>
    <property type="match status" value="1"/>
</dbReference>
<dbReference type="GO" id="GO:0016020">
    <property type="term" value="C:membrane"/>
    <property type="evidence" value="ECO:0007669"/>
    <property type="project" value="UniProtKB-SubCell"/>
</dbReference>
<dbReference type="PROSITE" id="PS00086">
    <property type="entry name" value="CYTOCHROME_P450"/>
    <property type="match status" value="1"/>
</dbReference>
<dbReference type="Gene3D" id="3.40.50.300">
    <property type="entry name" value="P-loop containing nucleotide triphosphate hydrolases"/>
    <property type="match status" value="1"/>
</dbReference>
<evidence type="ECO:0000256" key="7">
    <source>
        <dbReference type="ARBA" id="ARBA00022989"/>
    </source>
</evidence>
<keyword evidence="4 12" id="KW-0349">Heme</keyword>
<comment type="subcellular location">
    <subcellularLocation>
        <location evidence="2">Membrane</location>
        <topology evidence="2">Single-pass membrane protein</topology>
    </subcellularLocation>
</comment>
<evidence type="ECO:0000256" key="3">
    <source>
        <dbReference type="ARBA" id="ARBA00010617"/>
    </source>
</evidence>
<comment type="caution">
    <text evidence="17">The sequence shown here is derived from an EMBL/GenBank/DDBJ whole genome shotgun (WGS) entry which is preliminary data.</text>
</comment>
<dbReference type="GO" id="GO:0005506">
    <property type="term" value="F:iron ion binding"/>
    <property type="evidence" value="ECO:0007669"/>
    <property type="project" value="InterPro"/>
</dbReference>
<keyword evidence="11" id="KW-0472">Membrane</keyword>
<keyword evidence="5" id="KW-0812">Transmembrane</keyword>
<evidence type="ECO:0008006" key="19">
    <source>
        <dbReference type="Google" id="ProtNLM"/>
    </source>
</evidence>
<organism evidence="17 18">
    <name type="scientific">Carnegiea gigantea</name>
    <dbReference type="NCBI Taxonomy" id="171969"/>
    <lineage>
        <taxon>Eukaryota</taxon>
        <taxon>Viridiplantae</taxon>
        <taxon>Streptophyta</taxon>
        <taxon>Embryophyta</taxon>
        <taxon>Tracheophyta</taxon>
        <taxon>Spermatophyta</taxon>
        <taxon>Magnoliopsida</taxon>
        <taxon>eudicotyledons</taxon>
        <taxon>Gunneridae</taxon>
        <taxon>Pentapetalae</taxon>
        <taxon>Caryophyllales</taxon>
        <taxon>Cactineae</taxon>
        <taxon>Cactaceae</taxon>
        <taxon>Cactoideae</taxon>
        <taxon>Echinocereeae</taxon>
        <taxon>Carnegiea</taxon>
    </lineage>
</organism>
<dbReference type="AlphaFoldDB" id="A0A9Q1Q9Q4"/>
<proteinExistence type="inferred from homology"/>
<dbReference type="OrthoDB" id="365981at2759"/>
<sequence length="1079" mass="122187">MGKEETPQATRRTRRSLALPTFSNNGEEKTRKGVTHKPTINDLMYGDEPLSLDDLLSSSPGRHNQLTEVLRHLGPLNSPMLPLFIYGGASTGKTSIILQIFRHLKRPFVYSSCITCYSPRILFESILNQLALHIRDEDNGYSSAKKCEKPSDFTNFLREALVNILDTLKGKPSKSSLKKKSAHDMGNMIYLIIDNLELLREWDKSSTILPFLFGLYRTLGLPEVGIIFVSKASPDTYYSNSGHLEPVPVYFPAYTEKDLREIFMQNQANKELYSSFLDIVLKPFCRVTRRVDELTTAFSPLYKKYCQPLDDPGSIIKKSKQKREEDKRRLFGHIAPHIGSSLNEVFRISSVDAELNSDKTKGRTGSEKSRGHDEELGFHMSISARYLLLSAFLASRNPATLDASLFDATGGLDGRKKKRKCSEKTLEQKEAAEQELLLKGPGTFPLERLFAIFQCITSVAQNSLDEDLQDNNPLLNEVGNIELTSDVLLQLSSLCNANFISQGGSCPLEGSTRYKSIVSEELALKMPTDCKEPEVSPFKILVQKMIFPILKCFSKECILQHRASPMETTAYLLWFTFISRLLKGPRVWPLLGSLPGLIENFDRMHDWIADNLRACGGTYQTCICAVPFLARKQGLVTVTCDPRNLEHILKARFNNYPKGPTWQAVFHDLLGSGIFNSDGDTWLFQRKTAALEFTTRTLHQAMGRWVNRAIHSRLCPVLELAQSRDEPVDLQDLMLRLTFDNICGLAFGREPQTLAPGLPENRFAAAFDQATEASLQRFIFPEVIWRIKKWLRLGMEVTLSRSLVHLDKYLSHVIETRKQELMNRNKDYDDLLSRFMKRKEYSSYSDKFLQHVALNFILAGRDTSSAAMSWFFWLVTQNPTVEEKILEEICTVLMETRGADVAKWVSEPLDFNEVDQLVYLKAALSETLRLYPSVPEDSKHVVADDVLPDGTFVPAGSSVTYSIYSAGRMPSTWGDDCLEFKPERWLSSDGKKFTMHDQFKFVAFNAGPRICLGKDLAYLQMKSVAAAVLLRHRLAVLPGHRVEQKMSLTLFMKYGLKVNVHPRDLTTVAANLQEERGDS</sequence>
<evidence type="ECO:0000256" key="13">
    <source>
        <dbReference type="SAM" id="MobiDB-lite"/>
    </source>
</evidence>
<feature type="domain" description="Origin recognition complex subunit 5 C-terminal" evidence="15">
    <location>
        <begin position="380"/>
        <end position="526"/>
    </location>
</feature>
<dbReference type="Pfam" id="PF21639">
    <property type="entry name" value="ORC5_lid"/>
    <property type="match status" value="1"/>
</dbReference>
<dbReference type="InterPro" id="IPR036396">
    <property type="entry name" value="Cyt_P450_sf"/>
</dbReference>
<protein>
    <recommendedName>
        <fullName evidence="19">Orc1-like AAA ATPase domain-containing protein</fullName>
    </recommendedName>
</protein>
<dbReference type="GO" id="GO:0016705">
    <property type="term" value="F:oxidoreductase activity, acting on paired donors, with incorporation or reduction of molecular oxygen"/>
    <property type="evidence" value="ECO:0007669"/>
    <property type="project" value="InterPro"/>
</dbReference>
<evidence type="ECO:0000256" key="8">
    <source>
        <dbReference type="ARBA" id="ARBA00023002"/>
    </source>
</evidence>
<feature type="domain" description="Orc1-like AAA ATPase" evidence="14">
    <location>
        <begin position="60"/>
        <end position="213"/>
    </location>
</feature>
<dbReference type="SUPFAM" id="SSF52540">
    <property type="entry name" value="P-loop containing nucleoside triphosphate hydrolases"/>
    <property type="match status" value="1"/>
</dbReference>
<evidence type="ECO:0000259" key="14">
    <source>
        <dbReference type="Pfam" id="PF13191"/>
    </source>
</evidence>
<dbReference type="Proteomes" id="UP001153076">
    <property type="component" value="Unassembled WGS sequence"/>
</dbReference>
<evidence type="ECO:0000256" key="10">
    <source>
        <dbReference type="ARBA" id="ARBA00023033"/>
    </source>
</evidence>
<dbReference type="Pfam" id="PF00067">
    <property type="entry name" value="p450"/>
    <property type="match status" value="1"/>
</dbReference>
<dbReference type="PANTHER" id="PTHR24296">
    <property type="entry name" value="CYTOCHROME P450"/>
    <property type="match status" value="1"/>
</dbReference>
<comment type="cofactor">
    <cofactor evidence="1 12">
        <name>heme</name>
        <dbReference type="ChEBI" id="CHEBI:30413"/>
    </cofactor>
</comment>
<dbReference type="InterPro" id="IPR001128">
    <property type="entry name" value="Cyt_P450"/>
</dbReference>
<dbReference type="SUPFAM" id="SSF48264">
    <property type="entry name" value="Cytochrome P450"/>
    <property type="match status" value="1"/>
</dbReference>
<dbReference type="InterPro" id="IPR027417">
    <property type="entry name" value="P-loop_NTPase"/>
</dbReference>
<evidence type="ECO:0000256" key="9">
    <source>
        <dbReference type="ARBA" id="ARBA00023004"/>
    </source>
</evidence>
<dbReference type="GO" id="GO:0004497">
    <property type="term" value="F:monooxygenase activity"/>
    <property type="evidence" value="ECO:0007669"/>
    <property type="project" value="UniProtKB-KW"/>
</dbReference>
<evidence type="ECO:0000256" key="11">
    <source>
        <dbReference type="ARBA" id="ARBA00023136"/>
    </source>
</evidence>
<evidence type="ECO:0000259" key="15">
    <source>
        <dbReference type="Pfam" id="PF14630"/>
    </source>
</evidence>
<keyword evidence="10" id="KW-0503">Monooxygenase</keyword>
<accession>A0A9Q1Q9Q4</accession>
<name>A0A9Q1Q9Q4_9CARY</name>
<comment type="similarity">
    <text evidence="3">Belongs to the cytochrome P450 family.</text>
</comment>
<dbReference type="GO" id="GO:0006629">
    <property type="term" value="P:lipid metabolic process"/>
    <property type="evidence" value="ECO:0007669"/>
    <property type="project" value="UniProtKB-ARBA"/>
</dbReference>
<feature type="region of interest" description="Disordered" evidence="13">
    <location>
        <begin position="1"/>
        <end position="34"/>
    </location>
</feature>
<dbReference type="EMBL" id="JAKOGI010000524">
    <property type="protein sequence ID" value="KAJ8433679.1"/>
    <property type="molecule type" value="Genomic_DNA"/>
</dbReference>
<evidence type="ECO:0000313" key="18">
    <source>
        <dbReference type="Proteomes" id="UP001153076"/>
    </source>
</evidence>
<keyword evidence="18" id="KW-1185">Reference proteome</keyword>
<evidence type="ECO:0000313" key="17">
    <source>
        <dbReference type="EMBL" id="KAJ8433679.1"/>
    </source>
</evidence>
<evidence type="ECO:0000256" key="12">
    <source>
        <dbReference type="PIRSR" id="PIRSR602403-1"/>
    </source>
</evidence>
<evidence type="ECO:0000256" key="1">
    <source>
        <dbReference type="ARBA" id="ARBA00001971"/>
    </source>
</evidence>
<dbReference type="PRINTS" id="PR00465">
    <property type="entry name" value="EP450IV"/>
</dbReference>
<feature type="binding site" description="axial binding residue" evidence="12">
    <location>
        <position position="1011"/>
    </location>
    <ligand>
        <name>heme</name>
        <dbReference type="ChEBI" id="CHEBI:30413"/>
    </ligand>
    <ligandPart>
        <name>Fe</name>
        <dbReference type="ChEBI" id="CHEBI:18248"/>
    </ligandPart>
</feature>
<dbReference type="InterPro" id="IPR002403">
    <property type="entry name" value="Cyt_P450_E_grp-IV"/>
</dbReference>
<dbReference type="FunFam" id="3.40.50.300:FF:002310">
    <property type="entry name" value="Origin of replication complex subunit 5"/>
    <property type="match status" value="1"/>
</dbReference>
<keyword evidence="8" id="KW-0560">Oxidoreductase</keyword>
<evidence type="ECO:0000259" key="16">
    <source>
        <dbReference type="Pfam" id="PF21639"/>
    </source>
</evidence>
<keyword evidence="6 12" id="KW-0479">Metal-binding</keyword>
<evidence type="ECO:0000256" key="5">
    <source>
        <dbReference type="ARBA" id="ARBA00022692"/>
    </source>
</evidence>
<dbReference type="FunFam" id="1.10.630.10:FF:000044">
    <property type="entry name" value="Cytochrome P450"/>
    <property type="match status" value="1"/>
</dbReference>
<dbReference type="InterPro" id="IPR017972">
    <property type="entry name" value="Cyt_P450_CS"/>
</dbReference>
<reference evidence="17" key="1">
    <citation type="submission" date="2022-04" db="EMBL/GenBank/DDBJ databases">
        <title>Carnegiea gigantea Genome sequencing and assembly v2.</title>
        <authorList>
            <person name="Copetti D."/>
            <person name="Sanderson M.J."/>
            <person name="Burquez A."/>
            <person name="Wojciechowski M.F."/>
        </authorList>
    </citation>
    <scope>NUCLEOTIDE SEQUENCE</scope>
    <source>
        <strain evidence="17">SGP5-SGP5p</strain>
        <tissue evidence="17">Aerial part</tissue>
    </source>
</reference>